<keyword evidence="12" id="KW-0349">Heme</keyword>
<evidence type="ECO:0000256" key="10">
    <source>
        <dbReference type="ARBA" id="ARBA00024574"/>
    </source>
</evidence>
<dbReference type="GO" id="GO:0016705">
    <property type="term" value="F:oxidoreductase activity, acting on paired donors, with incorporation or reduction of molecular oxygen"/>
    <property type="evidence" value="ECO:0007669"/>
    <property type="project" value="InterPro"/>
</dbReference>
<dbReference type="InterPro" id="IPR002772">
    <property type="entry name" value="Glyco_hydro_3_C"/>
</dbReference>
<dbReference type="SUPFAM" id="SSF52279">
    <property type="entry name" value="Beta-D-glucan exohydrolase, C-terminal domain"/>
    <property type="match status" value="1"/>
</dbReference>
<comment type="pathway">
    <text evidence="1">Glycan degradation; xylan degradation.</text>
</comment>
<dbReference type="GO" id="GO:0020037">
    <property type="term" value="F:heme binding"/>
    <property type="evidence" value="ECO:0007669"/>
    <property type="project" value="InterPro"/>
</dbReference>
<gene>
    <name evidence="14" type="ORF">N0V83_003747</name>
</gene>
<keyword evidence="7" id="KW-0119">Carbohydrate metabolism</keyword>
<dbReference type="InterPro" id="IPR013783">
    <property type="entry name" value="Ig-like_fold"/>
</dbReference>
<evidence type="ECO:0000256" key="4">
    <source>
        <dbReference type="ARBA" id="ARBA00022729"/>
    </source>
</evidence>
<dbReference type="Gene3D" id="2.60.40.10">
    <property type="entry name" value="Immunoglobulins"/>
    <property type="match status" value="1"/>
</dbReference>
<evidence type="ECO:0000313" key="14">
    <source>
        <dbReference type="EMBL" id="KAJ4371974.1"/>
    </source>
</evidence>
<feature type="binding site" description="axial binding residue" evidence="12">
    <location>
        <position position="460"/>
    </location>
    <ligand>
        <name>heme</name>
        <dbReference type="ChEBI" id="CHEBI:30413"/>
    </ligand>
    <ligandPart>
        <name>Fe</name>
        <dbReference type="ChEBI" id="CHEBI:18248"/>
    </ligandPart>
</feature>
<comment type="cofactor">
    <cofactor evidence="12">
        <name>heme</name>
        <dbReference type="ChEBI" id="CHEBI:30413"/>
    </cofactor>
</comment>
<keyword evidence="9" id="KW-0624">Polysaccharide degradation</keyword>
<evidence type="ECO:0000256" key="3">
    <source>
        <dbReference type="ARBA" id="ARBA00022651"/>
    </source>
</evidence>
<evidence type="ECO:0000313" key="15">
    <source>
        <dbReference type="Proteomes" id="UP001140560"/>
    </source>
</evidence>
<dbReference type="GO" id="GO:0004497">
    <property type="term" value="F:monooxygenase activity"/>
    <property type="evidence" value="ECO:0007669"/>
    <property type="project" value="InterPro"/>
</dbReference>
<dbReference type="GO" id="GO:0045493">
    <property type="term" value="P:xylan catabolic process"/>
    <property type="evidence" value="ECO:0007669"/>
    <property type="project" value="UniProtKB-KW"/>
</dbReference>
<dbReference type="Pfam" id="PF00067">
    <property type="entry name" value="p450"/>
    <property type="match status" value="1"/>
</dbReference>
<dbReference type="SMART" id="SM01217">
    <property type="entry name" value="Fn3_like"/>
    <property type="match status" value="1"/>
</dbReference>
<dbReference type="Pfam" id="PF01915">
    <property type="entry name" value="Glyco_hydro_3_C"/>
    <property type="match status" value="1"/>
</dbReference>
<keyword evidence="8" id="KW-0326">Glycosidase</keyword>
<dbReference type="InterPro" id="IPR017853">
    <property type="entry name" value="GH"/>
</dbReference>
<dbReference type="GO" id="GO:0005506">
    <property type="term" value="F:iron ion binding"/>
    <property type="evidence" value="ECO:0007669"/>
    <property type="project" value="InterPro"/>
</dbReference>
<keyword evidence="15" id="KW-1185">Reference proteome</keyword>
<dbReference type="PRINTS" id="PR00463">
    <property type="entry name" value="EP450I"/>
</dbReference>
<evidence type="ECO:0000256" key="8">
    <source>
        <dbReference type="ARBA" id="ARBA00023295"/>
    </source>
</evidence>
<keyword evidence="6" id="KW-0325">Glycoprotein</keyword>
<dbReference type="PANTHER" id="PTHR42721">
    <property type="entry name" value="SUGAR HYDROLASE-RELATED"/>
    <property type="match status" value="1"/>
</dbReference>
<proteinExistence type="inferred from homology"/>
<dbReference type="InterPro" id="IPR002401">
    <property type="entry name" value="Cyt_P450_E_grp-I"/>
</dbReference>
<dbReference type="InterPro" id="IPR036881">
    <property type="entry name" value="Glyco_hydro_3_C_sf"/>
</dbReference>
<evidence type="ECO:0000256" key="1">
    <source>
        <dbReference type="ARBA" id="ARBA00004851"/>
    </source>
</evidence>
<evidence type="ECO:0000256" key="6">
    <source>
        <dbReference type="ARBA" id="ARBA00023180"/>
    </source>
</evidence>
<dbReference type="EC" id="3.2.1.37" evidence="11"/>
<dbReference type="Proteomes" id="UP001140560">
    <property type="component" value="Unassembled WGS sequence"/>
</dbReference>
<dbReference type="GO" id="GO:0046556">
    <property type="term" value="F:alpha-L-arabinofuranosidase activity"/>
    <property type="evidence" value="ECO:0007669"/>
    <property type="project" value="TreeGrafter"/>
</dbReference>
<dbReference type="Gene3D" id="1.10.630.10">
    <property type="entry name" value="Cytochrome P450"/>
    <property type="match status" value="1"/>
</dbReference>
<dbReference type="EMBL" id="JAPEUY010000006">
    <property type="protein sequence ID" value="KAJ4371974.1"/>
    <property type="molecule type" value="Genomic_DNA"/>
</dbReference>
<evidence type="ECO:0000256" key="5">
    <source>
        <dbReference type="ARBA" id="ARBA00022801"/>
    </source>
</evidence>
<dbReference type="FunFam" id="3.40.50.1700:FF:000009">
    <property type="entry name" value="Periplasmic beta-glucosidase"/>
    <property type="match status" value="1"/>
</dbReference>
<evidence type="ECO:0000256" key="11">
    <source>
        <dbReference type="ARBA" id="ARBA00026107"/>
    </source>
</evidence>
<dbReference type="InterPro" id="IPR026891">
    <property type="entry name" value="Fn3-like"/>
</dbReference>
<accession>A0A9W8YAI7</accession>
<dbReference type="InterPro" id="IPR001128">
    <property type="entry name" value="Cyt_P450"/>
</dbReference>
<dbReference type="InterPro" id="IPR001764">
    <property type="entry name" value="Glyco_hydro_3_N"/>
</dbReference>
<dbReference type="Pfam" id="PF00933">
    <property type="entry name" value="Glyco_hydro_3"/>
    <property type="match status" value="1"/>
</dbReference>
<organism evidence="14 15">
    <name type="scientific">Neocucurbitaria cava</name>
    <dbReference type="NCBI Taxonomy" id="798079"/>
    <lineage>
        <taxon>Eukaryota</taxon>
        <taxon>Fungi</taxon>
        <taxon>Dikarya</taxon>
        <taxon>Ascomycota</taxon>
        <taxon>Pezizomycotina</taxon>
        <taxon>Dothideomycetes</taxon>
        <taxon>Pleosporomycetidae</taxon>
        <taxon>Pleosporales</taxon>
        <taxon>Pleosporineae</taxon>
        <taxon>Cucurbitariaceae</taxon>
        <taxon>Neocucurbitaria</taxon>
    </lineage>
</organism>
<dbReference type="SUPFAM" id="SSF48264">
    <property type="entry name" value="Cytochrome P450"/>
    <property type="match status" value="1"/>
</dbReference>
<dbReference type="GO" id="GO:0009044">
    <property type="term" value="F:xylan 1,4-beta-xylosidase activity"/>
    <property type="evidence" value="ECO:0007669"/>
    <property type="project" value="UniProtKB-EC"/>
</dbReference>
<dbReference type="PRINTS" id="PR00385">
    <property type="entry name" value="P450"/>
</dbReference>
<dbReference type="CDD" id="cd11051">
    <property type="entry name" value="CYP59-like"/>
    <property type="match status" value="1"/>
</dbReference>
<feature type="domain" description="Fibronectin type III-like" evidence="13">
    <location>
        <begin position="1161"/>
        <end position="1233"/>
    </location>
</feature>
<dbReference type="InterPro" id="IPR036962">
    <property type="entry name" value="Glyco_hydro_3_N_sf"/>
</dbReference>
<dbReference type="AlphaFoldDB" id="A0A9W8YAI7"/>
<name>A0A9W8YAI7_9PLEO</name>
<dbReference type="InterPro" id="IPR044993">
    <property type="entry name" value="BXL"/>
</dbReference>
<evidence type="ECO:0000256" key="7">
    <source>
        <dbReference type="ARBA" id="ARBA00023277"/>
    </source>
</evidence>
<dbReference type="GO" id="GO:0031222">
    <property type="term" value="P:arabinan catabolic process"/>
    <property type="evidence" value="ECO:0007669"/>
    <property type="project" value="TreeGrafter"/>
</dbReference>
<comment type="caution">
    <text evidence="14">The sequence shown here is derived from an EMBL/GenBank/DDBJ whole genome shotgun (WGS) entry which is preliminary data.</text>
</comment>
<reference evidence="14" key="1">
    <citation type="submission" date="2022-10" db="EMBL/GenBank/DDBJ databases">
        <title>Tapping the CABI collections for fungal endophytes: first genome assemblies for Collariella, Neodidymelliopsis, Ascochyta clinopodiicola, Didymella pomorum, Didymosphaeria variabile, Neocosmospora piperis and Neocucurbitaria cava.</title>
        <authorList>
            <person name="Hill R."/>
        </authorList>
    </citation>
    <scope>NUCLEOTIDE SEQUENCE</scope>
    <source>
        <strain evidence="14">IMI 356814</strain>
    </source>
</reference>
<keyword evidence="12" id="KW-0408">Iron</keyword>
<comment type="catalytic activity">
    <reaction evidence="10">
        <text>Hydrolysis of (1-&gt;4)-beta-D-xylans, to remove successive D-xylose residues from the non-reducing termini.</text>
        <dbReference type="EC" id="3.2.1.37"/>
    </reaction>
</comment>
<sequence>MAVLDLPWAMIALSSVVAALSYSIIRLINERRFYKDLPKPPHSLFWGHLKLLGETFKLLPKDCHYQAAVTTIARKYNMPEVFYLDLWPAAAGQVVVTNPDVALHMTVVRNHPKHEAEKWFIDPLIGAGNIVTTDGARWKYLHKMLSPAFSIMHISNMRPMVAAEVMKFRSILQKKVESGEKFRLEELTMNMTFDVIGTATFGRSLDAQTKGSIALKHFEDMCRAFMQSRESFNFVKNFFCNRKRDAARQKLDDVVAELIKERFEMLQREKVDLTGKRGLGIMDLILRDYLEEHRQTGRHELDPEFLASAITQVKTLLIAGTGTTSDTVCFATMLLSIHPEVVKKMREEHDRVFAPGIDATYEMLKSDPYKLNELEYTTNVIKEVLRFYPIGNTAREGIDTINFEGREYPTKNLMMCPVQFAMHMNPKIFPNASAFDPDRFVREDFPRHAWRPFERGPRGCLGQPLAMDELKITLLLITRDFDFTCADLKPNKTPRVEWTDLDMTFGDRAFQEFVFEARPRDGMPMTVKSSAPLERAKSLVGLYTLEEKINATSSGSPGVPRLGIPPYNWWSEGLHGIAGPYTNFSAKGDYSYSTSFPQPILMGAAFDDALITEVATVISTEARAFNNANRTGLDFWTPNINPFRDPRWGRGQETPGEDPYHLSSYVQALVQGLQGDASDPYKRVIATCKHFAGYDIEDWNGNLRYQVDAQISQQDLVEYYLVPFQACVQANVGAFMCSYNAVNGVPTCADPYLLQTILREHWGWNDTEQWITSDCDAVQNVYLPHQWSATREQAVADSLIAGTDLDCGTYMQEHLPAAFTQGLVNETALDQALVRQYSSLVRVGWFDSPADQPYRQLGWSSVATNASQQLARKAATEGIVLLKNNGVLPLSVDPSMTLGIFGDWANATTQLLGNYAGVPTFLHSPLWAAQQLNVTVNYAGGNPGGQGDPTTNNWLKIKPAVDTSDVLVYIGGISNSDEEEGHDRTSLQWSGAQLDVIGQLAETGKPTIVVVMGGGQIDSSPLVNNSNISAMLWAGYPGQDGGSAIMDILTGKAAPAGRLPQTQYPSSYVSEVPMSDMALRPGENNPGRTYKWYNGSAVYEFGHGLHYTNFSADITSELQDSYDISDLVSACKTSNEAYLERCPFTTVNVTVTNEGNVTSDYVALAYISGTFGPSPHPKKSLVAYKRLSSISSTSSATAMLNLTLGSLARVDEMGNKVLYPGDYSLLIDNGPLASVNFTLEGAQAMLDEWPQPPANRTGKGVSGFEGYFQAGFGSVQEEL</sequence>
<protein>
    <recommendedName>
        <fullName evidence="11">xylan 1,4-beta-xylosidase</fullName>
        <ecNumber evidence="11">3.2.1.37</ecNumber>
    </recommendedName>
</protein>
<evidence type="ECO:0000256" key="12">
    <source>
        <dbReference type="PIRSR" id="PIRSR602401-1"/>
    </source>
</evidence>
<evidence type="ECO:0000259" key="13">
    <source>
        <dbReference type="SMART" id="SM01217"/>
    </source>
</evidence>
<dbReference type="PANTHER" id="PTHR42721:SF3">
    <property type="entry name" value="BETA-D-XYLOSIDASE 5-RELATED"/>
    <property type="match status" value="1"/>
</dbReference>
<keyword evidence="3" id="KW-0858">Xylan degradation</keyword>
<dbReference type="InterPro" id="IPR036396">
    <property type="entry name" value="Cyt_P450_sf"/>
</dbReference>
<evidence type="ECO:0000256" key="2">
    <source>
        <dbReference type="ARBA" id="ARBA00005336"/>
    </source>
</evidence>
<dbReference type="SUPFAM" id="SSF51445">
    <property type="entry name" value="(Trans)glycosidases"/>
    <property type="match status" value="1"/>
</dbReference>
<keyword evidence="4" id="KW-0732">Signal</keyword>
<dbReference type="Gene3D" id="3.40.50.1700">
    <property type="entry name" value="Glycoside hydrolase family 3 C-terminal domain"/>
    <property type="match status" value="1"/>
</dbReference>
<comment type="similarity">
    <text evidence="2">Belongs to the glycosyl hydrolase 3 family.</text>
</comment>
<keyword evidence="5" id="KW-0378">Hydrolase</keyword>
<dbReference type="Gene3D" id="3.20.20.300">
    <property type="entry name" value="Glycoside hydrolase, family 3, N-terminal domain"/>
    <property type="match status" value="1"/>
</dbReference>
<evidence type="ECO:0000256" key="9">
    <source>
        <dbReference type="ARBA" id="ARBA00023326"/>
    </source>
</evidence>
<keyword evidence="12" id="KW-0479">Metal-binding</keyword>
<dbReference type="OrthoDB" id="10029320at2759"/>